<evidence type="ECO:0000313" key="1">
    <source>
        <dbReference type="EMBL" id="PJC52326.1"/>
    </source>
</evidence>
<proteinExistence type="predicted"/>
<protein>
    <submittedName>
        <fullName evidence="1">Uncharacterized protein</fullName>
    </submittedName>
</protein>
<reference evidence="2" key="1">
    <citation type="submission" date="2017-09" db="EMBL/GenBank/DDBJ databases">
        <title>Depth-based differentiation of microbial function through sediment-hosted aquifers and enrichment of novel symbionts in the deep terrestrial subsurface.</title>
        <authorList>
            <person name="Probst A.J."/>
            <person name="Ladd B."/>
            <person name="Jarett J.K."/>
            <person name="Geller-Mcgrath D.E."/>
            <person name="Sieber C.M.K."/>
            <person name="Emerson J.B."/>
            <person name="Anantharaman K."/>
            <person name="Thomas B.C."/>
            <person name="Malmstrom R."/>
            <person name="Stieglmeier M."/>
            <person name="Klingl A."/>
            <person name="Woyke T."/>
            <person name="Ryan C.M."/>
            <person name="Banfield J.F."/>
        </authorList>
    </citation>
    <scope>NUCLEOTIDE SEQUENCE [LARGE SCALE GENOMIC DNA]</scope>
</reference>
<organism evidence="1 2">
    <name type="scientific">Candidatus Magasanikbacteria bacterium CG_4_9_14_0_2_um_filter_42_11</name>
    <dbReference type="NCBI Taxonomy" id="1974643"/>
    <lineage>
        <taxon>Bacteria</taxon>
        <taxon>Candidatus Magasanikiibacteriota</taxon>
    </lineage>
</organism>
<sequence>MIEGIFTNHDVRALLAARVATNHERRELVAKARNPVNLVKFTTRIKLIPETEMSCASVTYQCTWQVPSLWTQLPEGGTRMQMSSEDR</sequence>
<gene>
    <name evidence="1" type="ORF">CO030_03505</name>
</gene>
<dbReference type="Proteomes" id="UP000231456">
    <property type="component" value="Unassembled WGS sequence"/>
</dbReference>
<dbReference type="AlphaFoldDB" id="A0A2M8F9E3"/>
<dbReference type="EMBL" id="PFRH01000112">
    <property type="protein sequence ID" value="PJC52326.1"/>
    <property type="molecule type" value="Genomic_DNA"/>
</dbReference>
<accession>A0A2M8F9E3</accession>
<name>A0A2M8F9E3_9BACT</name>
<comment type="caution">
    <text evidence="1">The sequence shown here is derived from an EMBL/GenBank/DDBJ whole genome shotgun (WGS) entry which is preliminary data.</text>
</comment>
<evidence type="ECO:0000313" key="2">
    <source>
        <dbReference type="Proteomes" id="UP000231456"/>
    </source>
</evidence>